<evidence type="ECO:0000256" key="12">
    <source>
        <dbReference type="ARBA" id="ARBA00023055"/>
    </source>
</evidence>
<dbReference type="GO" id="GO:0017157">
    <property type="term" value="P:regulation of exocytosis"/>
    <property type="evidence" value="ECO:0007669"/>
    <property type="project" value="TreeGrafter"/>
</dbReference>
<comment type="catalytic activity">
    <reaction evidence="14">
        <text>a 1,2-diacyl-sn-glycero-3-phospho-(1D-myo-inositol)(in) = a 1,2-diacyl-sn-glycero-3-phospho-(1D-myo-inositol)(out)</text>
        <dbReference type="Rhea" id="RHEA:38691"/>
        <dbReference type="ChEBI" id="CHEBI:57880"/>
    </reaction>
    <physiologicalReaction direction="left-to-right" evidence="14">
        <dbReference type="Rhea" id="RHEA:38692"/>
    </physiologicalReaction>
</comment>
<dbReference type="InterPro" id="IPR042938">
    <property type="entry name" value="Sfh5"/>
</dbReference>
<dbReference type="GO" id="GO:0005829">
    <property type="term" value="C:cytosol"/>
    <property type="evidence" value="ECO:0007669"/>
    <property type="project" value="TreeGrafter"/>
</dbReference>
<reference evidence="19 20" key="1">
    <citation type="submission" date="2014-04" db="EMBL/GenBank/DDBJ databases">
        <title>Evolutionary Origins and Diversification of the Mycorrhizal Mutualists.</title>
        <authorList>
            <consortium name="DOE Joint Genome Institute"/>
            <consortium name="Mycorrhizal Genomics Consortium"/>
            <person name="Kohler A."/>
            <person name="Kuo A."/>
            <person name="Nagy L.G."/>
            <person name="Floudas D."/>
            <person name="Copeland A."/>
            <person name="Barry K.W."/>
            <person name="Cichocki N."/>
            <person name="Veneault-Fourrey C."/>
            <person name="LaButti K."/>
            <person name="Lindquist E.A."/>
            <person name="Lipzen A."/>
            <person name="Lundell T."/>
            <person name="Morin E."/>
            <person name="Murat C."/>
            <person name="Riley R."/>
            <person name="Ohm R."/>
            <person name="Sun H."/>
            <person name="Tunlid A."/>
            <person name="Henrissat B."/>
            <person name="Grigoriev I.V."/>
            <person name="Hibbett D.S."/>
            <person name="Martin F."/>
        </authorList>
    </citation>
    <scope>NUCLEOTIDE SEQUENCE [LARGE SCALE GENOMIC DNA]</scope>
    <source>
        <strain evidence="19 20">MD-312</strain>
    </source>
</reference>
<dbReference type="InterPro" id="IPR001251">
    <property type="entry name" value="CRAL-TRIO_dom"/>
</dbReference>
<dbReference type="AlphaFoldDB" id="A0A0C9VV28"/>
<evidence type="ECO:0000256" key="13">
    <source>
        <dbReference type="ARBA" id="ARBA00023136"/>
    </source>
</evidence>
<evidence type="ECO:0000256" key="16">
    <source>
        <dbReference type="RuleBase" id="RU367059"/>
    </source>
</evidence>
<dbReference type="CDD" id="cd00170">
    <property type="entry name" value="SEC14"/>
    <property type="match status" value="1"/>
</dbReference>
<keyword evidence="20" id="KW-1185">Reference proteome</keyword>
<dbReference type="GO" id="GO:0005886">
    <property type="term" value="C:plasma membrane"/>
    <property type="evidence" value="ECO:0007669"/>
    <property type="project" value="TreeGrafter"/>
</dbReference>
<keyword evidence="7" id="KW-0349">Heme</keyword>
<evidence type="ECO:0000313" key="20">
    <source>
        <dbReference type="Proteomes" id="UP000053820"/>
    </source>
</evidence>
<keyword evidence="5 16" id="KW-0813">Transport</keyword>
<protein>
    <recommendedName>
        <fullName evidence="4 16">Phosphatidylinositol transfer protein SFH5</fullName>
        <shortName evidence="16">PITP SFH5</shortName>
    </recommendedName>
</protein>
<evidence type="ECO:0000256" key="11">
    <source>
        <dbReference type="ARBA" id="ARBA00023004"/>
    </source>
</evidence>
<evidence type="ECO:0000256" key="9">
    <source>
        <dbReference type="ARBA" id="ARBA00022824"/>
    </source>
</evidence>
<comment type="subcellular location">
    <subcellularLocation>
        <location evidence="16">Cytoplasm</location>
    </subcellularLocation>
    <subcellularLocation>
        <location evidence="2 16">Endoplasmic reticulum membrane</location>
        <topology evidence="2 16">Peripheral membrane protein</topology>
    </subcellularLocation>
    <subcellularLocation>
        <location evidence="16">Microsome membrane</location>
        <topology evidence="16">Peripheral membrane protein</topology>
    </subcellularLocation>
</comment>
<feature type="region of interest" description="Disordered" evidence="17">
    <location>
        <begin position="1"/>
        <end position="79"/>
    </location>
</feature>
<dbReference type="GO" id="GO:0005789">
    <property type="term" value="C:endoplasmic reticulum membrane"/>
    <property type="evidence" value="ECO:0007669"/>
    <property type="project" value="UniProtKB-SubCell"/>
</dbReference>
<keyword evidence="8" id="KW-0479">Metal-binding</keyword>
<dbReference type="InterPro" id="IPR036865">
    <property type="entry name" value="CRAL-TRIO_dom_sf"/>
</dbReference>
<dbReference type="Pfam" id="PF03765">
    <property type="entry name" value="CRAL_TRIO_N"/>
    <property type="match status" value="1"/>
</dbReference>
<dbReference type="InterPro" id="IPR036273">
    <property type="entry name" value="CRAL/TRIO_N_dom_sf"/>
</dbReference>
<organism evidence="19 20">
    <name type="scientific">Hydnomerulius pinastri MD-312</name>
    <dbReference type="NCBI Taxonomy" id="994086"/>
    <lineage>
        <taxon>Eukaryota</taxon>
        <taxon>Fungi</taxon>
        <taxon>Dikarya</taxon>
        <taxon>Basidiomycota</taxon>
        <taxon>Agaricomycotina</taxon>
        <taxon>Agaricomycetes</taxon>
        <taxon>Agaricomycetidae</taxon>
        <taxon>Boletales</taxon>
        <taxon>Boletales incertae sedis</taxon>
        <taxon>Leucogyrophana</taxon>
    </lineage>
</organism>
<keyword evidence="12 16" id="KW-0445">Lipid transport</keyword>
<evidence type="ECO:0000256" key="14">
    <source>
        <dbReference type="ARBA" id="ARBA00024146"/>
    </source>
</evidence>
<comment type="function">
    <text evidence="15">Non-classical phosphatidylinositol (PtdIns) transfer protein (PITP), which exhibits PtdIns-binding/transfer activity in the absence of detectable PtdCho-binding/transfer activity. Regulates PtdIns(4,5)P2 homeostasis at the plasma membrane. Heme-binding protein that may play a role in organic oxidant-induced stress responses.</text>
</comment>
<dbReference type="EMBL" id="KN839858">
    <property type="protein sequence ID" value="KIJ61945.1"/>
    <property type="molecule type" value="Genomic_DNA"/>
</dbReference>
<dbReference type="Pfam" id="PF00650">
    <property type="entry name" value="CRAL_TRIO"/>
    <property type="match status" value="1"/>
</dbReference>
<evidence type="ECO:0000259" key="18">
    <source>
        <dbReference type="PROSITE" id="PS50191"/>
    </source>
</evidence>
<evidence type="ECO:0000256" key="8">
    <source>
        <dbReference type="ARBA" id="ARBA00022723"/>
    </source>
</evidence>
<evidence type="ECO:0000256" key="4">
    <source>
        <dbReference type="ARBA" id="ARBA00018320"/>
    </source>
</evidence>
<feature type="domain" description="CRAL-TRIO" evidence="18">
    <location>
        <begin position="169"/>
        <end position="344"/>
    </location>
</feature>
<dbReference type="Gene3D" id="3.40.525.10">
    <property type="entry name" value="CRAL-TRIO lipid binding domain"/>
    <property type="match status" value="1"/>
</dbReference>
<evidence type="ECO:0000256" key="2">
    <source>
        <dbReference type="ARBA" id="ARBA00004406"/>
    </source>
</evidence>
<dbReference type="GO" id="GO:0046872">
    <property type="term" value="F:metal ion binding"/>
    <property type="evidence" value="ECO:0007669"/>
    <property type="project" value="UniProtKB-KW"/>
</dbReference>
<dbReference type="GO" id="GO:0032541">
    <property type="term" value="C:cortical endoplasmic reticulum"/>
    <property type="evidence" value="ECO:0007669"/>
    <property type="project" value="TreeGrafter"/>
</dbReference>
<keyword evidence="10 16" id="KW-0492">Microsome</keyword>
<name>A0A0C9VV28_9AGAM</name>
<evidence type="ECO:0000256" key="5">
    <source>
        <dbReference type="ARBA" id="ARBA00022448"/>
    </source>
</evidence>
<dbReference type="Proteomes" id="UP000053820">
    <property type="component" value="Unassembled WGS sequence"/>
</dbReference>
<dbReference type="GO" id="GO:0043001">
    <property type="term" value="P:Golgi to plasma membrane protein transport"/>
    <property type="evidence" value="ECO:0007669"/>
    <property type="project" value="TreeGrafter"/>
</dbReference>
<gene>
    <name evidence="19" type="ORF">HYDPIDRAFT_176719</name>
</gene>
<comment type="cofactor">
    <cofactor evidence="1">
        <name>heme b</name>
        <dbReference type="ChEBI" id="CHEBI:60344"/>
    </cofactor>
</comment>
<dbReference type="SMART" id="SM00516">
    <property type="entry name" value="SEC14"/>
    <property type="match status" value="1"/>
</dbReference>
<evidence type="ECO:0000256" key="3">
    <source>
        <dbReference type="ARBA" id="ARBA00006667"/>
    </source>
</evidence>
<evidence type="ECO:0000256" key="1">
    <source>
        <dbReference type="ARBA" id="ARBA00001970"/>
    </source>
</evidence>
<evidence type="ECO:0000256" key="17">
    <source>
        <dbReference type="SAM" id="MobiDB-lite"/>
    </source>
</evidence>
<dbReference type="PANTHER" id="PTHR47669">
    <property type="entry name" value="PHOSPHATIDYLINOSITOL TRANSFER PROTEIN SFH5"/>
    <property type="match status" value="1"/>
</dbReference>
<feature type="compositionally biased region" description="Low complexity" evidence="17">
    <location>
        <begin position="46"/>
        <end position="70"/>
    </location>
</feature>
<accession>A0A0C9VV28</accession>
<proteinExistence type="inferred from homology"/>
<evidence type="ECO:0000313" key="19">
    <source>
        <dbReference type="EMBL" id="KIJ61945.1"/>
    </source>
</evidence>
<dbReference type="HOGENOM" id="CLU_045138_0_0_1"/>
<dbReference type="PROSITE" id="PS50191">
    <property type="entry name" value="CRAL_TRIO"/>
    <property type="match status" value="1"/>
</dbReference>
<keyword evidence="6 16" id="KW-0963">Cytoplasm</keyword>
<feature type="compositionally biased region" description="Polar residues" evidence="17">
    <location>
        <begin position="27"/>
        <end position="36"/>
    </location>
</feature>
<feature type="compositionally biased region" description="Low complexity" evidence="17">
    <location>
        <begin position="9"/>
        <end position="26"/>
    </location>
</feature>
<dbReference type="SUPFAM" id="SSF52087">
    <property type="entry name" value="CRAL/TRIO domain"/>
    <property type="match status" value="1"/>
</dbReference>
<evidence type="ECO:0000256" key="7">
    <source>
        <dbReference type="ARBA" id="ARBA00022617"/>
    </source>
</evidence>
<sequence length="344" mass="37814">MSEIPPSRTATAEAPVPGVAPEVVTTSLEPTATSQGPVAPQPGATPSVASQASESAAAPTPAPTSLATVPNDDVEPQNPLTEKFIPAEWTALKEFRSKLPETFSEAFPDKPDAGTTPYNMWGVRIDPVNPKDARVSVVLMKFLRARNLNPAEAKEMLISTLRWRQSFNVEGAMEEKFPDEVFGKLGKVYGKDKQGRPVTYNLYGANKDLDAVFGDVQRFLRWRVAFMEESIVLLDFETVDQLVQIHDYEGVSMSSRTENSKNAASEASSIFQSHYPEFLSRKFFVNVPSFLTWIFWLFKPFLSAATLAKMSVVGSGHRALGSALLPIIDRHELPKQYGGVAEGF</sequence>
<dbReference type="OrthoDB" id="75724at2759"/>
<dbReference type="InterPro" id="IPR011074">
    <property type="entry name" value="CRAL/TRIO_N_dom"/>
</dbReference>
<dbReference type="SUPFAM" id="SSF46938">
    <property type="entry name" value="CRAL/TRIO N-terminal domain"/>
    <property type="match status" value="1"/>
</dbReference>
<evidence type="ECO:0000256" key="15">
    <source>
        <dbReference type="ARBA" id="ARBA00024180"/>
    </source>
</evidence>
<keyword evidence="11" id="KW-0408">Iron</keyword>
<keyword evidence="9 16" id="KW-0256">Endoplasmic reticulum</keyword>
<comment type="similarity">
    <text evidence="3 16">Belongs to the SFH5 family.</text>
</comment>
<dbReference type="GO" id="GO:0008526">
    <property type="term" value="F:phosphatidylinositol transfer activity"/>
    <property type="evidence" value="ECO:0007669"/>
    <property type="project" value="UniProtKB-UniRule"/>
</dbReference>
<evidence type="ECO:0000256" key="6">
    <source>
        <dbReference type="ARBA" id="ARBA00022490"/>
    </source>
</evidence>
<keyword evidence="13 16" id="KW-0472">Membrane</keyword>
<evidence type="ECO:0000256" key="10">
    <source>
        <dbReference type="ARBA" id="ARBA00022848"/>
    </source>
</evidence>
<dbReference type="PANTHER" id="PTHR47669:SF1">
    <property type="entry name" value="PHOSPHATIDYLINOSITOL TRANSFER PROTEIN SFH5"/>
    <property type="match status" value="1"/>
</dbReference>